<sequence length="40" mass="4654">IIKTGDIEELLQTIIIVHKFVYRRILCCNSSSLLEYGSKR</sequence>
<accession>A0A9N9H2H7</accession>
<evidence type="ECO:0000313" key="1">
    <source>
        <dbReference type="EMBL" id="CAG8651889.1"/>
    </source>
</evidence>
<proteinExistence type="predicted"/>
<feature type="non-terminal residue" evidence="1">
    <location>
        <position position="1"/>
    </location>
</feature>
<reference evidence="1" key="1">
    <citation type="submission" date="2021-06" db="EMBL/GenBank/DDBJ databases">
        <authorList>
            <person name="Kallberg Y."/>
            <person name="Tangrot J."/>
            <person name="Rosling A."/>
        </authorList>
    </citation>
    <scope>NUCLEOTIDE SEQUENCE</scope>
    <source>
        <strain evidence="1">MA453B</strain>
    </source>
</reference>
<organism evidence="1 2">
    <name type="scientific">Dentiscutata erythropus</name>
    <dbReference type="NCBI Taxonomy" id="1348616"/>
    <lineage>
        <taxon>Eukaryota</taxon>
        <taxon>Fungi</taxon>
        <taxon>Fungi incertae sedis</taxon>
        <taxon>Mucoromycota</taxon>
        <taxon>Glomeromycotina</taxon>
        <taxon>Glomeromycetes</taxon>
        <taxon>Diversisporales</taxon>
        <taxon>Gigasporaceae</taxon>
        <taxon>Dentiscutata</taxon>
    </lineage>
</organism>
<dbReference type="EMBL" id="CAJVPY010005865">
    <property type="protein sequence ID" value="CAG8651889.1"/>
    <property type="molecule type" value="Genomic_DNA"/>
</dbReference>
<name>A0A9N9H2H7_9GLOM</name>
<dbReference type="AlphaFoldDB" id="A0A9N9H2H7"/>
<comment type="caution">
    <text evidence="1">The sequence shown here is derived from an EMBL/GenBank/DDBJ whole genome shotgun (WGS) entry which is preliminary data.</text>
</comment>
<dbReference type="Proteomes" id="UP000789405">
    <property type="component" value="Unassembled WGS sequence"/>
</dbReference>
<gene>
    <name evidence="1" type="ORF">DERYTH_LOCUS10227</name>
</gene>
<protein>
    <submittedName>
        <fullName evidence="1">26404_t:CDS:1</fullName>
    </submittedName>
</protein>
<keyword evidence="2" id="KW-1185">Reference proteome</keyword>
<evidence type="ECO:0000313" key="2">
    <source>
        <dbReference type="Proteomes" id="UP000789405"/>
    </source>
</evidence>